<name>A0A8S1X6E9_PAROT</name>
<evidence type="ECO:0000313" key="1">
    <source>
        <dbReference type="EMBL" id="CAD8196279.1"/>
    </source>
</evidence>
<dbReference type="OrthoDB" id="296260at2759"/>
<proteinExistence type="predicted"/>
<keyword evidence="2" id="KW-1185">Reference proteome</keyword>
<gene>
    <name evidence="1" type="ORF">POCTA_138.1.T1110097</name>
</gene>
<organism evidence="1 2">
    <name type="scientific">Paramecium octaurelia</name>
    <dbReference type="NCBI Taxonomy" id="43137"/>
    <lineage>
        <taxon>Eukaryota</taxon>
        <taxon>Sar</taxon>
        <taxon>Alveolata</taxon>
        <taxon>Ciliophora</taxon>
        <taxon>Intramacronucleata</taxon>
        <taxon>Oligohymenophorea</taxon>
        <taxon>Peniculida</taxon>
        <taxon>Parameciidae</taxon>
        <taxon>Paramecium</taxon>
    </lineage>
</organism>
<dbReference type="EMBL" id="CAJJDP010000111">
    <property type="protein sequence ID" value="CAD8196279.1"/>
    <property type="molecule type" value="Genomic_DNA"/>
</dbReference>
<dbReference type="OMA" id="YIKCKCG"/>
<reference evidence="1" key="1">
    <citation type="submission" date="2021-01" db="EMBL/GenBank/DDBJ databases">
        <authorList>
            <consortium name="Genoscope - CEA"/>
            <person name="William W."/>
        </authorList>
    </citation>
    <scope>NUCLEOTIDE SEQUENCE</scope>
</reference>
<evidence type="ECO:0008006" key="3">
    <source>
        <dbReference type="Google" id="ProtNLM"/>
    </source>
</evidence>
<protein>
    <recommendedName>
        <fullName evidence="3">RING-type domain-containing protein</fullName>
    </recommendedName>
</protein>
<evidence type="ECO:0000313" key="2">
    <source>
        <dbReference type="Proteomes" id="UP000683925"/>
    </source>
</evidence>
<dbReference type="AlphaFoldDB" id="A0A8S1X6E9"/>
<dbReference type="Proteomes" id="UP000683925">
    <property type="component" value="Unassembled WGS sequence"/>
</dbReference>
<comment type="caution">
    <text evidence="1">The sequence shown here is derived from an EMBL/GenBank/DDBJ whole genome shotgun (WGS) entry which is preliminary data.</text>
</comment>
<accession>A0A8S1X6E9</accession>
<sequence length="369" mass="43624">MGKLFSTPQDQNRQNVVLQKQFKEINDSSQPCVSISTHRPKQSQGETNHQDYPCSYIFQETKSQTAKQESENIQIVSLYQSHEQIVIDASGRLAKSQENLNQNHICYYCNKLIEEILIKVICQHTYHHECFVKLIEQQFLQSDRHYIKCKCGTKLNPNLLRQIVDKEVRYKMLYQLFSSQLQIILKNSKIRKNPDHDQIVLLFQSNTVQQDFDYEQMQIKIQEIQFKSNGMLYQSASKLLITSNCQVCQKQIDKNVVKLNCNHFYHVNCFIEWMEMQITDRTKYIVKCKCGSKLSTNIIRTLPDLPKRMQLLNQLFSSQLIYILKLLKMKNDFIQIMDTFHRFQNTEDYDYISHTGFIYQSNSHTPEGE</sequence>